<dbReference type="InterPro" id="IPR029069">
    <property type="entry name" value="HotDog_dom_sf"/>
</dbReference>
<evidence type="ECO:0000256" key="1">
    <source>
        <dbReference type="ARBA" id="ARBA00005953"/>
    </source>
</evidence>
<keyword evidence="4" id="KW-1185">Reference proteome</keyword>
<dbReference type="Proteomes" id="UP000564644">
    <property type="component" value="Unassembled WGS sequence"/>
</dbReference>
<sequence length="159" mass="18351">MGDWFLFPLRVRYQETDKMAVVYHTNYITWFEIGRTEWIRQAGFSYRDIEERGLLLPVVNVEASYAQPARYDDWVTVCTRVAQLSKVRIQFEYRVVRKEEAGIETPAPSYSSELPEGTLLASGSTTHGWINEKWKVVGLDRAAPDIYDVLRSRAGLTPD</sequence>
<dbReference type="NCBIfam" id="TIGR00051">
    <property type="entry name" value="YbgC/FadM family acyl-CoA thioesterase"/>
    <property type="match status" value="1"/>
</dbReference>
<proteinExistence type="inferred from homology"/>
<reference evidence="3 4" key="1">
    <citation type="submission" date="2020-08" db="EMBL/GenBank/DDBJ databases">
        <title>Cohnella phylogeny.</title>
        <authorList>
            <person name="Dunlap C."/>
        </authorList>
    </citation>
    <scope>NUCLEOTIDE SEQUENCE [LARGE SCALE GENOMIC DNA]</scope>
    <source>
        <strain evidence="3 4">CBP 2801</strain>
    </source>
</reference>
<dbReference type="EMBL" id="JACJVO010000021">
    <property type="protein sequence ID" value="MBB6732628.1"/>
    <property type="molecule type" value="Genomic_DNA"/>
</dbReference>
<dbReference type="CDD" id="cd00586">
    <property type="entry name" value="4HBT"/>
    <property type="match status" value="1"/>
</dbReference>
<comment type="caution">
    <text evidence="3">The sequence shown here is derived from an EMBL/GenBank/DDBJ whole genome shotgun (WGS) entry which is preliminary data.</text>
</comment>
<dbReference type="Gene3D" id="3.10.129.10">
    <property type="entry name" value="Hotdog Thioesterase"/>
    <property type="match status" value="1"/>
</dbReference>
<comment type="similarity">
    <text evidence="1">Belongs to the 4-hydroxybenzoyl-CoA thioesterase family.</text>
</comment>
<protein>
    <submittedName>
        <fullName evidence="3">Acyl-CoA thioesterase</fullName>
    </submittedName>
</protein>
<evidence type="ECO:0000313" key="4">
    <source>
        <dbReference type="Proteomes" id="UP000564644"/>
    </source>
</evidence>
<accession>A0A7X0SMA5</accession>
<dbReference type="GO" id="GO:0047617">
    <property type="term" value="F:fatty acyl-CoA hydrolase activity"/>
    <property type="evidence" value="ECO:0007669"/>
    <property type="project" value="TreeGrafter"/>
</dbReference>
<dbReference type="RefSeq" id="WP_185130293.1">
    <property type="nucleotide sequence ID" value="NZ_JACJVO010000021.1"/>
</dbReference>
<name>A0A7X0SMA5_9BACL</name>
<evidence type="ECO:0000313" key="3">
    <source>
        <dbReference type="EMBL" id="MBB6732628.1"/>
    </source>
</evidence>
<dbReference type="AlphaFoldDB" id="A0A7X0SMA5"/>
<keyword evidence="2" id="KW-0378">Hydrolase</keyword>
<dbReference type="PANTHER" id="PTHR31793">
    <property type="entry name" value="4-HYDROXYBENZOYL-COA THIOESTERASE FAMILY MEMBER"/>
    <property type="match status" value="1"/>
</dbReference>
<dbReference type="SUPFAM" id="SSF54637">
    <property type="entry name" value="Thioesterase/thiol ester dehydrase-isomerase"/>
    <property type="match status" value="1"/>
</dbReference>
<dbReference type="PIRSF" id="PIRSF003230">
    <property type="entry name" value="YbgC"/>
    <property type="match status" value="1"/>
</dbReference>
<dbReference type="Pfam" id="PF13279">
    <property type="entry name" value="4HBT_2"/>
    <property type="match status" value="1"/>
</dbReference>
<dbReference type="InterPro" id="IPR050563">
    <property type="entry name" value="4-hydroxybenzoyl-CoA_TE"/>
</dbReference>
<evidence type="ECO:0000256" key="2">
    <source>
        <dbReference type="ARBA" id="ARBA00022801"/>
    </source>
</evidence>
<dbReference type="PANTHER" id="PTHR31793:SF27">
    <property type="entry name" value="NOVEL THIOESTERASE SUPERFAMILY DOMAIN AND SAPOSIN A-TYPE DOMAIN CONTAINING PROTEIN (0610012H03RIK)"/>
    <property type="match status" value="1"/>
</dbReference>
<dbReference type="InterPro" id="IPR006684">
    <property type="entry name" value="YbgC/YbaW"/>
</dbReference>
<gene>
    <name evidence="3" type="ORF">H7C18_17025</name>
</gene>
<organism evidence="3 4">
    <name type="scientific">Cohnella zeiphila</name>
    <dbReference type="NCBI Taxonomy" id="2761120"/>
    <lineage>
        <taxon>Bacteria</taxon>
        <taxon>Bacillati</taxon>
        <taxon>Bacillota</taxon>
        <taxon>Bacilli</taxon>
        <taxon>Bacillales</taxon>
        <taxon>Paenibacillaceae</taxon>
        <taxon>Cohnella</taxon>
    </lineage>
</organism>